<accession>A0A2X1PJL0</accession>
<evidence type="ECO:0000313" key="3">
    <source>
        <dbReference type="Proteomes" id="UP000249936"/>
    </source>
</evidence>
<evidence type="ECO:0000256" key="1">
    <source>
        <dbReference type="SAM" id="MobiDB-lite"/>
    </source>
</evidence>
<reference evidence="2 3" key="1">
    <citation type="submission" date="2018-06" db="EMBL/GenBank/DDBJ databases">
        <authorList>
            <consortium name="Pathogen Informatics"/>
            <person name="Doyle S."/>
        </authorList>
    </citation>
    <scope>NUCLEOTIDE SEQUENCE [LARGE SCALE GENOMIC DNA]</scope>
    <source>
        <strain evidence="2 3">NCTC11872</strain>
    </source>
</reference>
<sequence length="161" mass="17889">MVTSSTTDNSNPDDGKAFTSNTGERISEKMVPMLSPAHITNLPKGQAFALLEGSTLYKLRMPLPAVDKDDVMPESLQELTAYMRKNYHISPNWWQSAFSDYAPSQDIATAFQSMSLNRAPSHAGEEMLFGDVEAPVAEDMEDEDIDQNDDTDEDDFDDSDN</sequence>
<feature type="region of interest" description="Disordered" evidence="1">
    <location>
        <begin position="1"/>
        <end position="23"/>
    </location>
</feature>
<gene>
    <name evidence="2" type="ORF">NCTC11872_00693</name>
</gene>
<protein>
    <submittedName>
        <fullName evidence="2">Conjugative coupling factor TraD, PFGI-1 class</fullName>
    </submittedName>
</protein>
<evidence type="ECO:0000313" key="2">
    <source>
        <dbReference type="EMBL" id="SPX41099.1"/>
    </source>
</evidence>
<feature type="region of interest" description="Disordered" evidence="1">
    <location>
        <begin position="131"/>
        <end position="161"/>
    </location>
</feature>
<name>A0A2X1PJL0_HAEIF</name>
<dbReference type="AlphaFoldDB" id="A0A2X1PJL0"/>
<proteinExistence type="predicted"/>
<dbReference type="Proteomes" id="UP000249936">
    <property type="component" value="Unassembled WGS sequence"/>
</dbReference>
<dbReference type="EMBL" id="UASK01000004">
    <property type="protein sequence ID" value="SPX41099.1"/>
    <property type="molecule type" value="Genomic_DNA"/>
</dbReference>
<organism evidence="2 3">
    <name type="scientific">Haemophilus influenzae</name>
    <dbReference type="NCBI Taxonomy" id="727"/>
    <lineage>
        <taxon>Bacteria</taxon>
        <taxon>Pseudomonadati</taxon>
        <taxon>Pseudomonadota</taxon>
        <taxon>Gammaproteobacteria</taxon>
        <taxon>Pasteurellales</taxon>
        <taxon>Pasteurellaceae</taxon>
        <taxon>Haemophilus</taxon>
    </lineage>
</organism>
<feature type="compositionally biased region" description="Acidic residues" evidence="1">
    <location>
        <begin position="136"/>
        <end position="161"/>
    </location>
</feature>